<evidence type="ECO:0000313" key="2">
    <source>
        <dbReference type="EMBL" id="ANY79302.1"/>
    </source>
</evidence>
<name>A0A1B2EHG9_9HYPH</name>
<organism evidence="2">
    <name type="scientific">Microvirga ossetica</name>
    <dbReference type="NCBI Taxonomy" id="1882682"/>
    <lineage>
        <taxon>Bacteria</taxon>
        <taxon>Pseudomonadati</taxon>
        <taxon>Pseudomonadota</taxon>
        <taxon>Alphaproteobacteria</taxon>
        <taxon>Hyphomicrobiales</taxon>
        <taxon>Methylobacteriaceae</taxon>
        <taxon>Microvirga</taxon>
    </lineage>
</organism>
<protein>
    <submittedName>
        <fullName evidence="2">Uncharacterized protein</fullName>
    </submittedName>
</protein>
<feature type="region of interest" description="Disordered" evidence="1">
    <location>
        <begin position="37"/>
        <end position="121"/>
    </location>
</feature>
<dbReference type="KEGG" id="moc:BB934_14640"/>
<evidence type="ECO:0000256" key="1">
    <source>
        <dbReference type="SAM" id="MobiDB-lite"/>
    </source>
</evidence>
<dbReference type="AlphaFoldDB" id="A0A1B2EHG9"/>
<accession>A0A1B2EHG9</accession>
<dbReference type="EMBL" id="CP016616">
    <property type="protein sequence ID" value="ANY79302.1"/>
    <property type="molecule type" value="Genomic_DNA"/>
</dbReference>
<proteinExistence type="predicted"/>
<gene>
    <name evidence="2" type="ORF">BB934_14640</name>
</gene>
<reference evidence="2" key="1">
    <citation type="submission" date="2016-07" db="EMBL/GenBank/DDBJ databases">
        <title>Microvirga ossetica sp. nov. a new species of rhizobia isolated from root nodules of the legume species Vicia alpestris Steven originated from North Ossetia region in the Caucasus.</title>
        <authorList>
            <person name="Safronova V.I."/>
            <person name="Kuznetsova I.G."/>
            <person name="Sazanova A.L."/>
            <person name="Belimov A."/>
            <person name="Andronov E."/>
            <person name="Osledkin Y.S."/>
            <person name="Onishchuk O.P."/>
            <person name="Kurchak O.N."/>
            <person name="Shaposhnikov A.I."/>
            <person name="Willems A."/>
            <person name="Tikhonovich I.A."/>
        </authorList>
    </citation>
    <scope>NUCLEOTIDE SEQUENCE [LARGE SCALE GENOMIC DNA]</scope>
    <source>
        <strain evidence="2">V5/3M</strain>
    </source>
</reference>
<sequence length="121" mass="13225">MLALTLREFQEVFMIRDPRSEAEKARADLARNAELGLAVPESPIEEGPSVTPETFGETSDLARKEARDLAAARKAEPLEEDDGDSTGTGSIPPSGRVPVYPDESETKRPDNDEDILSRAKE</sequence>
<feature type="compositionally biased region" description="Basic and acidic residues" evidence="1">
    <location>
        <begin position="60"/>
        <end position="77"/>
    </location>
</feature>
<feature type="compositionally biased region" description="Basic and acidic residues" evidence="1">
    <location>
        <begin position="104"/>
        <end position="121"/>
    </location>
</feature>